<evidence type="ECO:0000259" key="2">
    <source>
        <dbReference type="PROSITE" id="PS51704"/>
    </source>
</evidence>
<feature type="transmembrane region" description="Helical" evidence="1">
    <location>
        <begin position="21"/>
        <end position="39"/>
    </location>
</feature>
<dbReference type="Pfam" id="PF03009">
    <property type="entry name" value="GDPD"/>
    <property type="match status" value="1"/>
</dbReference>
<dbReference type="PROSITE" id="PS51704">
    <property type="entry name" value="GP_PDE"/>
    <property type="match status" value="1"/>
</dbReference>
<keyword evidence="1" id="KW-1133">Transmembrane helix</keyword>
<dbReference type="Proteomes" id="UP000199652">
    <property type="component" value="Unassembled WGS sequence"/>
</dbReference>
<feature type="transmembrane region" description="Helical" evidence="1">
    <location>
        <begin position="72"/>
        <end position="100"/>
    </location>
</feature>
<feature type="transmembrane region" description="Helical" evidence="1">
    <location>
        <begin position="164"/>
        <end position="187"/>
    </location>
</feature>
<dbReference type="PANTHER" id="PTHR46211">
    <property type="entry name" value="GLYCEROPHOSPHORYL DIESTER PHOSPHODIESTERASE"/>
    <property type="match status" value="1"/>
</dbReference>
<dbReference type="InterPro" id="IPR017946">
    <property type="entry name" value="PLC-like_Pdiesterase_TIM-brl"/>
</dbReference>
<feature type="transmembrane region" description="Helical" evidence="1">
    <location>
        <begin position="273"/>
        <end position="301"/>
    </location>
</feature>
<accession>A0A1H3JTQ0</accession>
<dbReference type="InterPro" id="IPR030395">
    <property type="entry name" value="GP_PDE_dom"/>
</dbReference>
<proteinExistence type="predicted"/>
<dbReference type="Gene3D" id="3.20.20.190">
    <property type="entry name" value="Phosphatidylinositol (PI) phosphodiesterase"/>
    <property type="match status" value="1"/>
</dbReference>
<protein>
    <submittedName>
        <fullName evidence="3">Glycerophosphoryl diester phosphodiesterase</fullName>
    </submittedName>
</protein>
<dbReference type="AlphaFoldDB" id="A0A1H3JTQ0"/>
<dbReference type="GO" id="GO:0006629">
    <property type="term" value="P:lipid metabolic process"/>
    <property type="evidence" value="ECO:0007669"/>
    <property type="project" value="InterPro"/>
</dbReference>
<dbReference type="Pfam" id="PF10110">
    <property type="entry name" value="GPDPase_memb"/>
    <property type="match status" value="1"/>
</dbReference>
<gene>
    <name evidence="3" type="ORF">SAMN04488579_13310</name>
</gene>
<keyword evidence="1" id="KW-0472">Membrane</keyword>
<evidence type="ECO:0000256" key="1">
    <source>
        <dbReference type="SAM" id="Phobius"/>
    </source>
</evidence>
<keyword evidence="4" id="KW-1185">Reference proteome</keyword>
<feature type="transmembrane region" description="Helical" evidence="1">
    <location>
        <begin position="334"/>
        <end position="356"/>
    </location>
</feature>
<sequence length="620" mass="68844">MSTRPAPQSLRGELRRYALNFWPLLLFEMLYYTVGAFGLKPLNGLIINKALLYSNLNYLQGSNLTTVASNPLVIAAALLLLFLNAFFILLEFTTVILCLYESHNGRRVQLFPLIATGIRRAAQIFKPKNWIAILFLLLILPFVDFGLSSNYFHGMTIPGFIMSYIYEAPVLTVSFAALTLLLFLLALRILYAFHFFTLEGDSFIKSAIKSHHFIHKHLIRTLWRCIVIRIILILMVFFTILAFLIFFAIILGISGALGALIDPHTTLSTGNTILLAFLALIGTLGLTAVAVIETPLILAVLTASFYQWSPPGSLPTAPIVPERPVGFWTRPRKIILCVLVLLVAFGGKYLAVLGTFNGDTLNTLFSGPLIAGHRGNSTETPENTRAALEKAIAEGADYVEIDVCQTADGVLVVSHDSNLSRLAGMDINIWETNYADLKDLDIGSHFSPEFANERLMTLDEAIALCDGRIKMNIELKPTAHDVDFVKHAVAIFQKHNFYNKGFFASLDYNTLKAVEETDPQIDTCLNTFIALGNLELLPVDIYSVEATFATEDLLTRVHHANKQLWVWTVDDEDQIDKMVELGVDAIVTDSPGTAQTYIKENAPDQSQIFFSAVIKLFSGL</sequence>
<evidence type="ECO:0000313" key="4">
    <source>
        <dbReference type="Proteomes" id="UP000199652"/>
    </source>
</evidence>
<feature type="domain" description="GP-PDE" evidence="2">
    <location>
        <begin position="368"/>
        <end position="598"/>
    </location>
</feature>
<dbReference type="EMBL" id="FNOU01000033">
    <property type="protein sequence ID" value="SDY42644.1"/>
    <property type="molecule type" value="Genomic_DNA"/>
</dbReference>
<name>A0A1H3JTQ0_EUBBA</name>
<dbReference type="SUPFAM" id="SSF51695">
    <property type="entry name" value="PLC-like phosphodiesterases"/>
    <property type="match status" value="1"/>
</dbReference>
<reference evidence="4" key="1">
    <citation type="submission" date="2016-10" db="EMBL/GenBank/DDBJ databases">
        <authorList>
            <person name="Varghese N."/>
            <person name="Submissions S."/>
        </authorList>
    </citation>
    <scope>NUCLEOTIDE SEQUENCE [LARGE SCALE GENOMIC DNA]</scope>
    <source>
        <strain evidence="4">VPI 5359</strain>
    </source>
</reference>
<organism evidence="3 4">
    <name type="scientific">Eubacterium barkeri</name>
    <name type="common">Clostridium barkeri</name>
    <dbReference type="NCBI Taxonomy" id="1528"/>
    <lineage>
        <taxon>Bacteria</taxon>
        <taxon>Bacillati</taxon>
        <taxon>Bacillota</taxon>
        <taxon>Clostridia</taxon>
        <taxon>Eubacteriales</taxon>
        <taxon>Eubacteriaceae</taxon>
        <taxon>Eubacterium</taxon>
    </lineage>
</organism>
<dbReference type="InterPro" id="IPR018476">
    <property type="entry name" value="GlyceroP-diester-Pdiesterase_M"/>
</dbReference>
<evidence type="ECO:0000313" key="3">
    <source>
        <dbReference type="EMBL" id="SDY42644.1"/>
    </source>
</evidence>
<dbReference type="PANTHER" id="PTHR46211:SF8">
    <property type="entry name" value="PHOSPHODIESTERASE"/>
    <property type="match status" value="1"/>
</dbReference>
<dbReference type="GO" id="GO:0008081">
    <property type="term" value="F:phosphoric diester hydrolase activity"/>
    <property type="evidence" value="ECO:0007669"/>
    <property type="project" value="InterPro"/>
</dbReference>
<dbReference type="STRING" id="1528.SAMN04488579_13310"/>
<feature type="transmembrane region" description="Helical" evidence="1">
    <location>
        <begin position="129"/>
        <end position="152"/>
    </location>
</feature>
<keyword evidence="1" id="KW-0812">Transmembrane</keyword>
<feature type="transmembrane region" description="Helical" evidence="1">
    <location>
        <begin position="226"/>
        <end position="253"/>
    </location>
</feature>